<protein>
    <submittedName>
        <fullName evidence="1">Uncharacterized protein</fullName>
    </submittedName>
</protein>
<dbReference type="AlphaFoldDB" id="A0A2P2P9H4"/>
<accession>A0A2P2P9H4</accession>
<reference evidence="1" key="1">
    <citation type="submission" date="2018-02" db="EMBL/GenBank/DDBJ databases">
        <title>Rhizophora mucronata_Transcriptome.</title>
        <authorList>
            <person name="Meera S.P."/>
            <person name="Sreeshan A."/>
            <person name="Augustine A."/>
        </authorList>
    </citation>
    <scope>NUCLEOTIDE SEQUENCE</scope>
    <source>
        <tissue evidence="1">Leaf</tissue>
    </source>
</reference>
<proteinExistence type="predicted"/>
<dbReference type="EMBL" id="GGEC01070911">
    <property type="protein sequence ID" value="MBX51395.1"/>
    <property type="molecule type" value="Transcribed_RNA"/>
</dbReference>
<organism evidence="1">
    <name type="scientific">Rhizophora mucronata</name>
    <name type="common">Asiatic mangrove</name>
    <dbReference type="NCBI Taxonomy" id="61149"/>
    <lineage>
        <taxon>Eukaryota</taxon>
        <taxon>Viridiplantae</taxon>
        <taxon>Streptophyta</taxon>
        <taxon>Embryophyta</taxon>
        <taxon>Tracheophyta</taxon>
        <taxon>Spermatophyta</taxon>
        <taxon>Magnoliopsida</taxon>
        <taxon>eudicotyledons</taxon>
        <taxon>Gunneridae</taxon>
        <taxon>Pentapetalae</taxon>
        <taxon>rosids</taxon>
        <taxon>fabids</taxon>
        <taxon>Malpighiales</taxon>
        <taxon>Rhizophoraceae</taxon>
        <taxon>Rhizophora</taxon>
    </lineage>
</organism>
<evidence type="ECO:0000313" key="1">
    <source>
        <dbReference type="EMBL" id="MBX51395.1"/>
    </source>
</evidence>
<name>A0A2P2P9H4_RHIMU</name>
<sequence>MNTSAKFLEINYTCQYLYLFLFNPAYDEAIEFVGLSYINGNTLRIS</sequence>